<accession>A0A0C1EGE1</accession>
<evidence type="ECO:0000256" key="1">
    <source>
        <dbReference type="SAM" id="MobiDB-lite"/>
    </source>
</evidence>
<comment type="caution">
    <text evidence="2">The sequence shown here is derived from an EMBL/GenBank/DDBJ whole genome shotgun (WGS) entry which is preliminary data.</text>
</comment>
<dbReference type="EMBL" id="JOMC01000043">
    <property type="protein sequence ID" value="KIA75729.1"/>
    <property type="molecule type" value="Genomic_DNA"/>
</dbReference>
<organism evidence="2 3">
    <name type="scientific">Aspergillus ustus</name>
    <dbReference type="NCBI Taxonomy" id="40382"/>
    <lineage>
        <taxon>Eukaryota</taxon>
        <taxon>Fungi</taxon>
        <taxon>Dikarya</taxon>
        <taxon>Ascomycota</taxon>
        <taxon>Pezizomycotina</taxon>
        <taxon>Eurotiomycetes</taxon>
        <taxon>Eurotiomycetidae</taxon>
        <taxon>Eurotiales</taxon>
        <taxon>Aspergillaceae</taxon>
        <taxon>Aspergillus</taxon>
        <taxon>Aspergillus subgen. Nidulantes</taxon>
    </lineage>
</organism>
<protein>
    <submittedName>
        <fullName evidence="2">Uncharacterized protein</fullName>
    </submittedName>
</protein>
<evidence type="ECO:0000313" key="3">
    <source>
        <dbReference type="Proteomes" id="UP000053475"/>
    </source>
</evidence>
<evidence type="ECO:0000313" key="2">
    <source>
        <dbReference type="EMBL" id="KIA75729.1"/>
    </source>
</evidence>
<gene>
    <name evidence="2" type="ORF">HK57_00464</name>
</gene>
<sequence>MPPLTKFWLCTLKDKSQNVSTLTPLLSKILELCASFSNQAPKSSTTTGDESEHNAGPHSQSHAFYTVTNLPGHLLMITGYPSQELNDAADSAYAAKFLPRLFERVQHVWLRQIEVDVSELPVRGERVVVSVSSAEEEGSGSGNGVGEEGKGGWDVWKRTRQGSEGGDGVQGARKGEDGLEKVWVHVNSWNGEGQRQQDGDQEGRSVFYLQKIVGV</sequence>
<dbReference type="Proteomes" id="UP000053475">
    <property type="component" value="Unassembled WGS sequence"/>
</dbReference>
<feature type="region of interest" description="Disordered" evidence="1">
    <location>
        <begin position="133"/>
        <end position="153"/>
    </location>
</feature>
<name>A0A0C1EGE1_ASPUT</name>
<feature type="region of interest" description="Disordered" evidence="1">
    <location>
        <begin position="41"/>
        <end position="60"/>
    </location>
</feature>
<keyword evidence="3" id="KW-1185">Reference proteome</keyword>
<dbReference type="AlphaFoldDB" id="A0A0C1EGE1"/>
<reference evidence="2 3" key="1">
    <citation type="submission" date="2014-11" db="EMBL/GenBank/DDBJ databases">
        <title>Genomics derived discovery of secondary metabolites biosynthetic gene clusters in Aspergillus ustus.</title>
        <authorList>
            <person name="Pi B."/>
            <person name="Dai F."/>
            <person name="Song X."/>
            <person name="Zhu C."/>
            <person name="Li H."/>
            <person name="Yu D."/>
        </authorList>
    </citation>
    <scope>NUCLEOTIDE SEQUENCE [LARGE SCALE GENOMIC DNA]</scope>
    <source>
        <strain evidence="2 3">3.3904</strain>
    </source>
</reference>
<proteinExistence type="predicted"/>